<organism evidence="2 3">
    <name type="scientific">Ensete ventricosum</name>
    <name type="common">Abyssinian banana</name>
    <name type="synonym">Musa ensete</name>
    <dbReference type="NCBI Taxonomy" id="4639"/>
    <lineage>
        <taxon>Eukaryota</taxon>
        <taxon>Viridiplantae</taxon>
        <taxon>Streptophyta</taxon>
        <taxon>Embryophyta</taxon>
        <taxon>Tracheophyta</taxon>
        <taxon>Spermatophyta</taxon>
        <taxon>Magnoliopsida</taxon>
        <taxon>Liliopsida</taxon>
        <taxon>Zingiberales</taxon>
        <taxon>Musaceae</taxon>
        <taxon>Ensete</taxon>
    </lineage>
</organism>
<comment type="caution">
    <text evidence="2">The sequence shown here is derived from an EMBL/GenBank/DDBJ whole genome shotgun (WGS) entry which is preliminary data.</text>
</comment>
<evidence type="ECO:0000313" key="2">
    <source>
        <dbReference type="EMBL" id="KAJ8493112.1"/>
    </source>
</evidence>
<sequence>MEQRDQGVSWGRREAPDLAALLREIDRDRVKNGTFGRIRIGWEICLRRMTAFNAGIEEEGARCPLGGGGERRPECFCRPLARSIDRSISSPRRSDSKERFRPNAFSLCLYFFLLLSNLPLRTLLSRRPTRCHVGRLRRHVATRRSHTRSYSDPSHDSGEDSLCSPRRILVSPGRDASRVQNSDHAGNDVRASPTPSPRSVGPAAPMLENLQFPRSPSHVELYVSYAQLGWRRLWTGSQGTSS</sequence>
<name>A0AAV8R8X6_ENSVE</name>
<proteinExistence type="predicted"/>
<dbReference type="AlphaFoldDB" id="A0AAV8R8X6"/>
<dbReference type="Proteomes" id="UP001222027">
    <property type="component" value="Unassembled WGS sequence"/>
</dbReference>
<accession>A0AAV8R8X6</accession>
<evidence type="ECO:0000256" key="1">
    <source>
        <dbReference type="SAM" id="MobiDB-lite"/>
    </source>
</evidence>
<reference evidence="2 3" key="1">
    <citation type="submission" date="2022-12" db="EMBL/GenBank/DDBJ databases">
        <title>Chromosome-scale assembly of the Ensete ventricosum genome.</title>
        <authorList>
            <person name="Dussert Y."/>
            <person name="Stocks J."/>
            <person name="Wendawek A."/>
            <person name="Woldeyes F."/>
            <person name="Nichols R.A."/>
            <person name="Borrell J.S."/>
        </authorList>
    </citation>
    <scope>NUCLEOTIDE SEQUENCE [LARGE SCALE GENOMIC DNA]</scope>
    <source>
        <strain evidence="3">cv. Maze</strain>
        <tissue evidence="2">Seeds</tissue>
    </source>
</reference>
<protein>
    <submittedName>
        <fullName evidence="2">Uncharacterized protein</fullName>
    </submittedName>
</protein>
<evidence type="ECO:0000313" key="3">
    <source>
        <dbReference type="Proteomes" id="UP001222027"/>
    </source>
</evidence>
<feature type="region of interest" description="Disordered" evidence="1">
    <location>
        <begin position="142"/>
        <end position="204"/>
    </location>
</feature>
<keyword evidence="3" id="KW-1185">Reference proteome</keyword>
<gene>
    <name evidence="2" type="ORF">OPV22_014833</name>
</gene>
<dbReference type="EMBL" id="JAQQAF010000004">
    <property type="protein sequence ID" value="KAJ8493112.1"/>
    <property type="molecule type" value="Genomic_DNA"/>
</dbReference>